<evidence type="ECO:0000313" key="3">
    <source>
        <dbReference type="Proteomes" id="UP000325787"/>
    </source>
</evidence>
<organism evidence="2 3">
    <name type="scientific">Saccharothrix syringae</name>
    <name type="common">Nocardiopsis syringae</name>
    <dbReference type="NCBI Taxonomy" id="103733"/>
    <lineage>
        <taxon>Bacteria</taxon>
        <taxon>Bacillati</taxon>
        <taxon>Actinomycetota</taxon>
        <taxon>Actinomycetes</taxon>
        <taxon>Pseudonocardiales</taxon>
        <taxon>Pseudonocardiaceae</taxon>
        <taxon>Saccharothrix</taxon>
    </lineage>
</organism>
<gene>
    <name evidence="2" type="ORF">EKG83_25370</name>
</gene>
<evidence type="ECO:0000256" key="1">
    <source>
        <dbReference type="SAM" id="Phobius"/>
    </source>
</evidence>
<dbReference type="Proteomes" id="UP000325787">
    <property type="component" value="Chromosome"/>
</dbReference>
<proteinExistence type="predicted"/>
<protein>
    <submittedName>
        <fullName evidence="2">Uncharacterized protein</fullName>
    </submittedName>
</protein>
<keyword evidence="1" id="KW-1133">Transmembrane helix</keyword>
<dbReference type="OrthoDB" id="516973at2"/>
<dbReference type="KEGG" id="ssyi:EKG83_25370"/>
<sequence>MSENDLPPRDAPGRFVDRRRFLYLTGAGGLVLAVVPSGGPPGEERDLALTANATRTLHLRRREDSLNLRVDLFNADLVQTGGGAELRKVTTGSAYLVVHFPPQAVLERVLTDPLRLADLPLPTRVAGPSRLAFDITAALPMAATLDALLGWTGFTPRLAPTATSTQTASALVAPTDTQTALELPWRVLLSPNENGAWEHAVAPVTDNGWTELWHTRLGVRTGDGGVDDQAEGRSVRAVWLADPQMATWVQNPASVPSTDDIAHLLTPRQRFAVVRLSADPTLRTGLDPALPKPIDVAELTLSSLGATADLDGRWTYPVNSALQLKSWQHRAGLGRDQSVRVTTGGFLFPYGHRAALVEVAERRFERRPNPDGSPGPWYAPLRRTQFVVVQQPVRTYAGDTAMPHGQRKLPFTSVRVLTRITPPLAAPVEFGGTAQAANAFVPKAAAASDVPFTFHLRGTDHDGHEVDFTAPVVFVYETAAATAAKMQAIHDVYNTNPGGDAVAARTIDLDNVKIALAQRGSAYPVGSTTANAHRLVFNSEPATGSTAPLLAAGRAPFYPYLERVVLELPEVAALSGGAVAPTAFEYAAPYLTDGIHAPGKHTGGVYLTLHPAGAQPALDFSPAATGVVTPSGGIRGLSAKTGPITADPIDVAKELYNPEKMFGDPEKAKLLGGLPIKDLLPVPGSGVSNPDQAWKVNHRPLPEIDANEWTLVWTPKVEAGPKQATLFEPLPPPAGAPPIQHLTVIIVYTHSSRAGVESTQRMHGELRDFALHLFGKEGAGRAVTIQFDNLRYTSASGAKTSIDCRVRDVSFHGALKFVEELAELCSFLGSKLEITAGSNGVRAGLRFAVPAIPLGVFALSDLTLRASVAIPFDGSAVRVEFDLNTREKPFNLRVYWFTGGGYASIALGADGLERLEIGFTFGATLPLDVGIASGKVEAVGGVCYLLEKVRVVENGAEVVRQQVGLTAFLRLRGSLDFFGLVKISVEFYLGLTYQEKTDGSSVLVGEASVTVSIEVWLFSETFTVRTRRELAKTAAPAAGARAALAAAPEVPAHPFGAAFTQQDWTDYCAAFAPVGA</sequence>
<dbReference type="AlphaFoldDB" id="A0A5Q0H352"/>
<keyword evidence="1" id="KW-0812">Transmembrane</keyword>
<name>A0A5Q0H352_SACSY</name>
<dbReference type="PROSITE" id="PS51318">
    <property type="entry name" value="TAT"/>
    <property type="match status" value="1"/>
</dbReference>
<dbReference type="InterPro" id="IPR006311">
    <property type="entry name" value="TAT_signal"/>
</dbReference>
<evidence type="ECO:0000313" key="2">
    <source>
        <dbReference type="EMBL" id="QFZ20304.1"/>
    </source>
</evidence>
<dbReference type="RefSeq" id="WP_033434289.1">
    <property type="nucleotide sequence ID" value="NZ_CP034550.1"/>
</dbReference>
<accession>A0A5Q0H352</accession>
<reference evidence="3" key="1">
    <citation type="journal article" date="2021" name="Curr. Microbiol.">
        <title>Complete genome of nocamycin-producing strain Saccharothrix syringae NRRL B-16468 reveals the biosynthetic potential for secondary metabolites.</title>
        <authorList>
            <person name="Mo X."/>
            <person name="Yang S."/>
        </authorList>
    </citation>
    <scope>NUCLEOTIDE SEQUENCE [LARGE SCALE GENOMIC DNA]</scope>
    <source>
        <strain evidence="3">ATCC 51364 / DSM 43886 / JCM 6844 / KCTC 9398 / NBRC 14523 / NRRL B-16468 / INA 2240</strain>
    </source>
</reference>
<dbReference type="EMBL" id="CP034550">
    <property type="protein sequence ID" value="QFZ20304.1"/>
    <property type="molecule type" value="Genomic_DNA"/>
</dbReference>
<keyword evidence="3" id="KW-1185">Reference proteome</keyword>
<keyword evidence="1" id="KW-0472">Membrane</keyword>
<feature type="transmembrane region" description="Helical" evidence="1">
    <location>
        <begin position="21"/>
        <end position="39"/>
    </location>
</feature>